<protein>
    <submittedName>
        <fullName evidence="1">Uncharacterized protein</fullName>
    </submittedName>
</protein>
<organism evidence="1 2">
    <name type="scientific">Deinococcus arenae</name>
    <dbReference type="NCBI Taxonomy" id="1452751"/>
    <lineage>
        <taxon>Bacteria</taxon>
        <taxon>Thermotogati</taxon>
        <taxon>Deinococcota</taxon>
        <taxon>Deinococci</taxon>
        <taxon>Deinococcales</taxon>
        <taxon>Deinococcaceae</taxon>
        <taxon>Deinococcus</taxon>
    </lineage>
</organism>
<accession>A0A8H9GUB0</accession>
<dbReference type="AlphaFoldDB" id="A0A8H9GUB0"/>
<proteinExistence type="predicted"/>
<comment type="caution">
    <text evidence="1">The sequence shown here is derived from an EMBL/GenBank/DDBJ whole genome shotgun (WGS) entry which is preliminary data.</text>
</comment>
<name>A0A8H9GUB0_9DEIO</name>
<dbReference type="Proteomes" id="UP000600547">
    <property type="component" value="Unassembled WGS sequence"/>
</dbReference>
<keyword evidence="2" id="KW-1185">Reference proteome</keyword>
<sequence>MPDPTPPAPSPLPPRRLLLSPQAWTQLRDLQHQAPRKPLTGLLIGHHWPDTTLVTHVQPFRADLASPHIRRILRHSFDFYFGWITGVRTALPLSGTTQVGWWILQEDSVDLDEPLKPEEITSLLSQQRWELPSGQPDLDDLHINLDVGFQNATLKVRAVQITKSTQQQQVMDVH</sequence>
<dbReference type="EMBL" id="BMQG01000011">
    <property type="protein sequence ID" value="GGM52057.1"/>
    <property type="molecule type" value="Genomic_DNA"/>
</dbReference>
<dbReference type="RefSeq" id="WP_189062593.1">
    <property type="nucleotide sequence ID" value="NZ_BMQG01000011.1"/>
</dbReference>
<evidence type="ECO:0000313" key="2">
    <source>
        <dbReference type="Proteomes" id="UP000600547"/>
    </source>
</evidence>
<gene>
    <name evidence="1" type="ORF">GCM10008956_30170</name>
</gene>
<reference evidence="2" key="1">
    <citation type="journal article" date="2019" name="Int. J. Syst. Evol. Microbiol.">
        <title>The Global Catalogue of Microorganisms (GCM) 10K type strain sequencing project: providing services to taxonomists for standard genome sequencing and annotation.</title>
        <authorList>
            <consortium name="The Broad Institute Genomics Platform"/>
            <consortium name="The Broad Institute Genome Sequencing Center for Infectious Disease"/>
            <person name="Wu L."/>
            <person name="Ma J."/>
        </authorList>
    </citation>
    <scope>NUCLEOTIDE SEQUENCE [LARGE SCALE GENOMIC DNA]</scope>
    <source>
        <strain evidence="2">JCM 31047</strain>
    </source>
</reference>
<evidence type="ECO:0000313" key="1">
    <source>
        <dbReference type="EMBL" id="GGM52057.1"/>
    </source>
</evidence>